<gene>
    <name evidence="3" type="ORF">Cni_G17880</name>
</gene>
<accession>A0AAQ3KJL6</accession>
<evidence type="ECO:0000256" key="1">
    <source>
        <dbReference type="ARBA" id="ARBA00022860"/>
    </source>
</evidence>
<name>A0AAQ3KJL6_9LILI</name>
<dbReference type="PANTHER" id="PTHR32295">
    <property type="entry name" value="IQ-DOMAIN 5-RELATED"/>
    <property type="match status" value="1"/>
</dbReference>
<sequence length="439" mass="49860">MGGSGKWIKYFVVNLKKQNPDCYEKSAGDGKSRKWKKLWRSSSWDHLSLRRASRESSRRSAASDASETSSLDAATAIRAPSTDFGVVRQEWAAVHIQTAFRAFMARRALRALRGIVRLQAIVRGRQVRKQAAVTLRCMQALVRVQARIRARCVRMSTEGQAVQRMLEARRGELDPLKEAEEGWCDSPGTLEEVRTKLHKRRQGAAKRERVIAYALSQPQCRPAFVGRPKQTTATLKNHGFDKSSGNWSWLERWMAAKPWENRLMGRKIPTDISEIEVKEDDFGIYSAYTEPALVKVKKNNVSTRISARPPTSYRTRSTTSLSTEFYYNESSESSSSLCISTPISSSTLLASEKTEDINRSRPSYMNLTESIKAKQKDYSLQKTKLRDARYHRKTLSSVDMKSMDCSIFSGFSCNLENALPQRGRNSTTNLEKENLYRGK</sequence>
<dbReference type="EMBL" id="CP136894">
    <property type="protein sequence ID" value="WOL09127.1"/>
    <property type="molecule type" value="Genomic_DNA"/>
</dbReference>
<evidence type="ECO:0000313" key="4">
    <source>
        <dbReference type="Proteomes" id="UP001327560"/>
    </source>
</evidence>
<keyword evidence="1" id="KW-0112">Calmodulin-binding</keyword>
<proteinExistence type="inferred from homology"/>
<comment type="similarity">
    <text evidence="2">Belongs to the IQD family.</text>
</comment>
<protein>
    <submittedName>
        <fullName evidence="3">Uncharacterized protein</fullName>
    </submittedName>
</protein>
<evidence type="ECO:0000313" key="3">
    <source>
        <dbReference type="EMBL" id="WOL09127.1"/>
    </source>
</evidence>
<dbReference type="PROSITE" id="PS50096">
    <property type="entry name" value="IQ"/>
    <property type="match status" value="2"/>
</dbReference>
<dbReference type="GO" id="GO:0005516">
    <property type="term" value="F:calmodulin binding"/>
    <property type="evidence" value="ECO:0007669"/>
    <property type="project" value="UniProtKB-KW"/>
</dbReference>
<organism evidence="3 4">
    <name type="scientific">Canna indica</name>
    <name type="common">Indian-shot</name>
    <dbReference type="NCBI Taxonomy" id="4628"/>
    <lineage>
        <taxon>Eukaryota</taxon>
        <taxon>Viridiplantae</taxon>
        <taxon>Streptophyta</taxon>
        <taxon>Embryophyta</taxon>
        <taxon>Tracheophyta</taxon>
        <taxon>Spermatophyta</taxon>
        <taxon>Magnoliopsida</taxon>
        <taxon>Liliopsida</taxon>
        <taxon>Zingiberales</taxon>
        <taxon>Cannaceae</taxon>
        <taxon>Canna</taxon>
    </lineage>
</organism>
<reference evidence="3 4" key="1">
    <citation type="submission" date="2023-10" db="EMBL/GenBank/DDBJ databases">
        <title>Chromosome-scale genome assembly provides insights into flower coloration mechanisms of Canna indica.</title>
        <authorList>
            <person name="Li C."/>
        </authorList>
    </citation>
    <scope>NUCLEOTIDE SEQUENCE [LARGE SCALE GENOMIC DNA]</scope>
    <source>
        <tissue evidence="3">Flower</tissue>
    </source>
</reference>
<dbReference type="PANTHER" id="PTHR32295:SF95">
    <property type="entry name" value="PROTEIN IQ-DOMAIN 6"/>
    <property type="match status" value="1"/>
</dbReference>
<dbReference type="AlphaFoldDB" id="A0AAQ3KJL6"/>
<dbReference type="Proteomes" id="UP001327560">
    <property type="component" value="Chromosome 5"/>
</dbReference>
<keyword evidence="4" id="KW-1185">Reference proteome</keyword>
<evidence type="ECO:0000256" key="2">
    <source>
        <dbReference type="ARBA" id="ARBA00024341"/>
    </source>
</evidence>